<accession>A0A367JBA6</accession>
<proteinExistence type="predicted"/>
<comment type="caution">
    <text evidence="1">The sequence shown here is derived from an EMBL/GenBank/DDBJ whole genome shotgun (WGS) entry which is preliminary data.</text>
</comment>
<keyword evidence="2" id="KW-1185">Reference proteome</keyword>
<protein>
    <submittedName>
        <fullName evidence="1">Uncharacterized protein</fullName>
    </submittedName>
</protein>
<dbReference type="AlphaFoldDB" id="A0A367JBA6"/>
<dbReference type="EMBL" id="PJQL01001720">
    <property type="protein sequence ID" value="RCH87139.1"/>
    <property type="molecule type" value="Genomic_DNA"/>
</dbReference>
<organism evidence="1 2">
    <name type="scientific">Rhizopus azygosporus</name>
    <name type="common">Rhizopus microsporus var. azygosporus</name>
    <dbReference type="NCBI Taxonomy" id="86630"/>
    <lineage>
        <taxon>Eukaryota</taxon>
        <taxon>Fungi</taxon>
        <taxon>Fungi incertae sedis</taxon>
        <taxon>Mucoromycota</taxon>
        <taxon>Mucoromycotina</taxon>
        <taxon>Mucoromycetes</taxon>
        <taxon>Mucorales</taxon>
        <taxon>Mucorineae</taxon>
        <taxon>Rhizopodaceae</taxon>
        <taxon>Rhizopus</taxon>
    </lineage>
</organism>
<reference evidence="1 2" key="1">
    <citation type="journal article" date="2018" name="G3 (Bethesda)">
        <title>Phylogenetic and Phylogenomic Definition of Rhizopus Species.</title>
        <authorList>
            <person name="Gryganskyi A.P."/>
            <person name="Golan J."/>
            <person name="Dolatabadi S."/>
            <person name="Mondo S."/>
            <person name="Robb S."/>
            <person name="Idnurm A."/>
            <person name="Muszewska A."/>
            <person name="Steczkiewicz K."/>
            <person name="Masonjones S."/>
            <person name="Liao H.L."/>
            <person name="Gajdeczka M.T."/>
            <person name="Anike F."/>
            <person name="Vuek A."/>
            <person name="Anishchenko I.M."/>
            <person name="Voigt K."/>
            <person name="de Hoog G.S."/>
            <person name="Smith M.E."/>
            <person name="Heitman J."/>
            <person name="Vilgalys R."/>
            <person name="Stajich J.E."/>
        </authorList>
    </citation>
    <scope>NUCLEOTIDE SEQUENCE [LARGE SCALE GENOMIC DNA]</scope>
    <source>
        <strain evidence="1 2">CBS 357.93</strain>
    </source>
</reference>
<dbReference type="Proteomes" id="UP000252139">
    <property type="component" value="Unassembled WGS sequence"/>
</dbReference>
<dbReference type="OrthoDB" id="10383820at2759"/>
<evidence type="ECO:0000313" key="1">
    <source>
        <dbReference type="EMBL" id="RCH87139.1"/>
    </source>
</evidence>
<name>A0A367JBA6_RHIAZ</name>
<sequence length="142" mass="16753">MLHSFITPINASVALWTSVEIFVDLGEMTHVAKQLVERFHLVDIEGKDYGYFDPKKACRPAVFAFYNPKVPYRNSFTSETWDAAQIYEVRDNYFVTVFQRLGKEFYWARTSDDAIKDIKRVDYNEVDKGYRMRLDINNRDDS</sequence>
<gene>
    <name evidence="1" type="ORF">CU097_010192</name>
</gene>
<evidence type="ECO:0000313" key="2">
    <source>
        <dbReference type="Proteomes" id="UP000252139"/>
    </source>
</evidence>